<evidence type="ECO:0000313" key="2">
    <source>
        <dbReference type="EMBL" id="SFD33590.1"/>
    </source>
</evidence>
<dbReference type="InterPro" id="IPR032710">
    <property type="entry name" value="NTF2-like_dom_sf"/>
</dbReference>
<dbReference type="RefSeq" id="WP_093840551.1">
    <property type="nucleotide sequence ID" value="NZ_FOLM01000013.1"/>
</dbReference>
<reference evidence="2 3" key="1">
    <citation type="submission" date="2016-10" db="EMBL/GenBank/DDBJ databases">
        <authorList>
            <person name="de Groot N.N."/>
        </authorList>
    </citation>
    <scope>NUCLEOTIDE SEQUENCE [LARGE SCALE GENOMIC DNA]</scope>
    <source>
        <strain evidence="2 3">CGMCC 4.5739</strain>
    </source>
</reference>
<dbReference type="OrthoDB" id="4539871at2"/>
<gene>
    <name evidence="2" type="ORF">SAMN05421773_11395</name>
</gene>
<name>A0A1I1RSM0_9ACTN</name>
<dbReference type="SUPFAM" id="SSF54427">
    <property type="entry name" value="NTF2-like"/>
    <property type="match status" value="1"/>
</dbReference>
<dbReference type="Proteomes" id="UP000199207">
    <property type="component" value="Unassembled WGS sequence"/>
</dbReference>
<protein>
    <recommendedName>
        <fullName evidence="4">SnoaL-like domain-containing protein</fullName>
    </recommendedName>
</protein>
<evidence type="ECO:0000256" key="1">
    <source>
        <dbReference type="SAM" id="MobiDB-lite"/>
    </source>
</evidence>
<proteinExistence type="predicted"/>
<evidence type="ECO:0000313" key="3">
    <source>
        <dbReference type="Proteomes" id="UP000199207"/>
    </source>
</evidence>
<dbReference type="AlphaFoldDB" id="A0A1I1RSM0"/>
<accession>A0A1I1RSM0</accession>
<organism evidence="2 3">
    <name type="scientific">Streptomyces aidingensis</name>
    <dbReference type="NCBI Taxonomy" id="910347"/>
    <lineage>
        <taxon>Bacteria</taxon>
        <taxon>Bacillati</taxon>
        <taxon>Actinomycetota</taxon>
        <taxon>Actinomycetes</taxon>
        <taxon>Kitasatosporales</taxon>
        <taxon>Streptomycetaceae</taxon>
        <taxon>Streptomyces</taxon>
    </lineage>
</organism>
<evidence type="ECO:0008006" key="4">
    <source>
        <dbReference type="Google" id="ProtNLM"/>
    </source>
</evidence>
<sequence>MTTQTAQTGQTADLALPGADRPLPDAGLRAARERVVLGHAMAQATGDVDGVLAAFPRGVVYRVLPFEEQPLVRPDQIRGYLEEMARAFPDMEHGVSVVHHTADALILEGTVAGTQAADWRGIPSRGRRMEVPVAVFFHFDGDILVDETIYYDHATAARQLA</sequence>
<dbReference type="Gene3D" id="3.10.450.50">
    <property type="match status" value="1"/>
</dbReference>
<dbReference type="InterPro" id="IPR009959">
    <property type="entry name" value="Cyclase_SnoaL-like"/>
</dbReference>
<dbReference type="EMBL" id="FOLM01000013">
    <property type="protein sequence ID" value="SFD33590.1"/>
    <property type="molecule type" value="Genomic_DNA"/>
</dbReference>
<feature type="compositionally biased region" description="Low complexity" evidence="1">
    <location>
        <begin position="1"/>
        <end position="12"/>
    </location>
</feature>
<dbReference type="Pfam" id="PF07366">
    <property type="entry name" value="SnoaL"/>
    <property type="match status" value="1"/>
</dbReference>
<dbReference type="STRING" id="910347.SAMN05421773_11395"/>
<keyword evidence="3" id="KW-1185">Reference proteome</keyword>
<dbReference type="GO" id="GO:0030638">
    <property type="term" value="P:polyketide metabolic process"/>
    <property type="evidence" value="ECO:0007669"/>
    <property type="project" value="InterPro"/>
</dbReference>
<feature type="region of interest" description="Disordered" evidence="1">
    <location>
        <begin position="1"/>
        <end position="23"/>
    </location>
</feature>